<reference evidence="1 2" key="2">
    <citation type="submission" date="2018-11" db="EMBL/GenBank/DDBJ databases">
        <authorList>
            <consortium name="Pathogen Informatics"/>
        </authorList>
    </citation>
    <scope>NUCLEOTIDE SEQUENCE [LARGE SCALE GENOMIC DNA]</scope>
</reference>
<accession>A0A0R3QI06</accession>
<proteinExistence type="predicted"/>
<evidence type="ECO:0000313" key="3">
    <source>
        <dbReference type="WBParaSite" id="BTMF_0000603001-mRNA-1"/>
    </source>
</evidence>
<organism evidence="3">
    <name type="scientific">Brugia timori</name>
    <dbReference type="NCBI Taxonomy" id="42155"/>
    <lineage>
        <taxon>Eukaryota</taxon>
        <taxon>Metazoa</taxon>
        <taxon>Ecdysozoa</taxon>
        <taxon>Nematoda</taxon>
        <taxon>Chromadorea</taxon>
        <taxon>Rhabditida</taxon>
        <taxon>Spirurina</taxon>
        <taxon>Spiruromorpha</taxon>
        <taxon>Filarioidea</taxon>
        <taxon>Onchocercidae</taxon>
        <taxon>Brugia</taxon>
    </lineage>
</organism>
<reference evidence="3" key="1">
    <citation type="submission" date="2017-02" db="UniProtKB">
        <authorList>
            <consortium name="WormBaseParasite"/>
        </authorList>
    </citation>
    <scope>IDENTIFICATION</scope>
</reference>
<evidence type="ECO:0000313" key="1">
    <source>
        <dbReference type="EMBL" id="VDO17925.1"/>
    </source>
</evidence>
<sequence>MNRKRQPVALNVTVDPICTSTNGSCSCSTQQLLYRINAIANNDNFIQRRFPRAIRRKRLRERLDATVALPQLLHLANKNWKNCRNVNEVQFLQLRG</sequence>
<dbReference type="WBParaSite" id="BTMF_0000603001-mRNA-1">
    <property type="protein sequence ID" value="BTMF_0000603001-mRNA-1"/>
    <property type="gene ID" value="BTMF_0000603001"/>
</dbReference>
<protein>
    <submittedName>
        <fullName evidence="1 3">Uncharacterized protein</fullName>
    </submittedName>
</protein>
<name>A0A0R3QI06_9BILA</name>
<keyword evidence="2" id="KW-1185">Reference proteome</keyword>
<dbReference type="EMBL" id="UZAG01005604">
    <property type="protein sequence ID" value="VDO17925.1"/>
    <property type="molecule type" value="Genomic_DNA"/>
</dbReference>
<dbReference type="Proteomes" id="UP000280834">
    <property type="component" value="Unassembled WGS sequence"/>
</dbReference>
<dbReference type="PROSITE" id="PS51257">
    <property type="entry name" value="PROKAR_LIPOPROTEIN"/>
    <property type="match status" value="1"/>
</dbReference>
<evidence type="ECO:0000313" key="2">
    <source>
        <dbReference type="Proteomes" id="UP000280834"/>
    </source>
</evidence>
<gene>
    <name evidence="1" type="ORF">BTMF_LOCUS5286</name>
</gene>
<dbReference type="AlphaFoldDB" id="A0A0R3QI06"/>